<protein>
    <submittedName>
        <fullName evidence="8">Acetyl-CoA C-acyltransferase</fullName>
        <ecNumber evidence="8">2.3.1.16</ecNumber>
    </submittedName>
    <submittedName>
        <fullName evidence="9">Acetyl-CoA acetyltransferase</fullName>
        <ecNumber evidence="9">2.3.1.9</ecNumber>
    </submittedName>
</protein>
<dbReference type="Gene3D" id="3.40.47.10">
    <property type="match status" value="2"/>
</dbReference>
<proteinExistence type="inferred from homology"/>
<dbReference type="OrthoDB" id="6139495at2"/>
<reference evidence="8" key="2">
    <citation type="submission" date="2019-07" db="EMBL/GenBank/DDBJ databases">
        <title>Complete Genome Sequences of Clinical Pandoraea fibrosis Isolates.</title>
        <authorList>
            <person name="Pitt M.E."/>
            <person name="Nguyen S.H."/>
            <person name="Duarte T.P.S."/>
            <person name="Roddam L.F."/>
            <person name="Blaskovich M.A.T."/>
            <person name="Cooper M.A."/>
            <person name="Coin L.J.M."/>
        </authorList>
    </citation>
    <scope>NUCLEOTIDE SEQUENCE</scope>
    <source>
        <strain evidence="8">6399</strain>
    </source>
</reference>
<sequence>MTDIVIVSAARTAVGKFGGSIAKVAAPDLGAIVIDEVLKRAKLKGEDISEVIMGQVLTAGSGQNVARQASIKAGLPAMVPAMTINKVCGSGLKAVMLAANAITAGDADIVVAGGQENMSASPHVLPGSRDGFRMGDAKLIDTMIVDGLWDVYNQYHMGITAENVAKEYGITREMQDAFAAASQNKAEAAQKAGRFDAEIVPVTIPQRKGDPVVFKTDEFVRHGVTAESLAGLKPAFAKDGTVTAANASGINDGAAAVVVMTAKRAEQLGLTPLARIVAYANAGVDPSVMGIGPVPASQRCLARAGWKASDLDLMEINEAFAAQALAVNKQMGWDTSKINVNGGAIAIGHPIGASGCRILVTLLHEMARRDARRGLASLCIGGGMGVALAVERV</sequence>
<gene>
    <name evidence="9" type="ORF">PFI31113_00221</name>
    <name evidence="8" type="ORF">PI93_013805</name>
</gene>
<dbReference type="InterPro" id="IPR020617">
    <property type="entry name" value="Thiolase_C"/>
</dbReference>
<evidence type="ECO:0000313" key="11">
    <source>
        <dbReference type="Proteomes" id="UP000382577"/>
    </source>
</evidence>
<dbReference type="PROSITE" id="PS00098">
    <property type="entry name" value="THIOLASE_1"/>
    <property type="match status" value="1"/>
</dbReference>
<dbReference type="EC" id="2.3.1.16" evidence="8"/>
<dbReference type="CDD" id="cd00751">
    <property type="entry name" value="thiolase"/>
    <property type="match status" value="1"/>
</dbReference>
<dbReference type="GO" id="GO:0003985">
    <property type="term" value="F:acetyl-CoA C-acetyltransferase activity"/>
    <property type="evidence" value="ECO:0007669"/>
    <property type="project" value="UniProtKB-EC"/>
</dbReference>
<keyword evidence="3 5" id="KW-0012">Acyltransferase</keyword>
<evidence type="ECO:0000256" key="5">
    <source>
        <dbReference type="RuleBase" id="RU003557"/>
    </source>
</evidence>
<dbReference type="AlphaFoldDB" id="A0A5E4RN01"/>
<evidence type="ECO:0000256" key="4">
    <source>
        <dbReference type="PIRSR" id="PIRSR000429-1"/>
    </source>
</evidence>
<dbReference type="Proteomes" id="UP000382577">
    <property type="component" value="Unassembled WGS sequence"/>
</dbReference>
<feature type="domain" description="Thiolase N-terminal" evidence="6">
    <location>
        <begin position="4"/>
        <end position="262"/>
    </location>
</feature>
<dbReference type="Proteomes" id="UP000035080">
    <property type="component" value="Chromosome"/>
</dbReference>
<dbReference type="EMBL" id="CP047385">
    <property type="protein sequence ID" value="QHF13596.1"/>
    <property type="molecule type" value="Genomic_DNA"/>
</dbReference>
<comment type="similarity">
    <text evidence="1 5">Belongs to the thiolase-like superfamily. Thiolase family.</text>
</comment>
<dbReference type="InterPro" id="IPR020615">
    <property type="entry name" value="Thiolase_acyl_enz_int_AS"/>
</dbReference>
<keyword evidence="2 5" id="KW-0808">Transferase</keyword>
<feature type="active site" description="Acyl-thioester intermediate" evidence="4">
    <location>
        <position position="88"/>
    </location>
</feature>
<evidence type="ECO:0000313" key="8">
    <source>
        <dbReference type="EMBL" id="QHF13596.1"/>
    </source>
</evidence>
<dbReference type="PANTHER" id="PTHR18919">
    <property type="entry name" value="ACETYL-COA C-ACYLTRANSFERASE"/>
    <property type="match status" value="1"/>
</dbReference>
<keyword evidence="10" id="KW-1185">Reference proteome</keyword>
<dbReference type="EC" id="2.3.1.9" evidence="9"/>
<dbReference type="SUPFAM" id="SSF53901">
    <property type="entry name" value="Thiolase-like"/>
    <property type="match status" value="2"/>
</dbReference>
<dbReference type="GO" id="GO:0044281">
    <property type="term" value="P:small molecule metabolic process"/>
    <property type="evidence" value="ECO:0007669"/>
    <property type="project" value="UniProtKB-ARBA"/>
</dbReference>
<dbReference type="InterPro" id="IPR020616">
    <property type="entry name" value="Thiolase_N"/>
</dbReference>
<dbReference type="InterPro" id="IPR016039">
    <property type="entry name" value="Thiolase-like"/>
</dbReference>
<evidence type="ECO:0000259" key="6">
    <source>
        <dbReference type="Pfam" id="PF00108"/>
    </source>
</evidence>
<dbReference type="PANTHER" id="PTHR18919:SF107">
    <property type="entry name" value="ACETYL-COA ACETYLTRANSFERASE, CYTOSOLIC"/>
    <property type="match status" value="1"/>
</dbReference>
<dbReference type="Pfam" id="PF00108">
    <property type="entry name" value="Thiolase_N"/>
    <property type="match status" value="1"/>
</dbReference>
<dbReference type="PROSITE" id="PS00737">
    <property type="entry name" value="THIOLASE_2"/>
    <property type="match status" value="1"/>
</dbReference>
<dbReference type="InterPro" id="IPR020610">
    <property type="entry name" value="Thiolase_AS"/>
</dbReference>
<dbReference type="NCBIfam" id="TIGR01930">
    <property type="entry name" value="AcCoA-C-Actrans"/>
    <property type="match status" value="1"/>
</dbReference>
<reference evidence="9 11" key="3">
    <citation type="submission" date="2019-08" db="EMBL/GenBank/DDBJ databases">
        <authorList>
            <person name="Peeters C."/>
        </authorList>
    </citation>
    <scope>NUCLEOTIDE SEQUENCE [LARGE SCALE GENOMIC DNA]</scope>
    <source>
        <strain evidence="9 11">LMG 31113</strain>
    </source>
</reference>
<evidence type="ECO:0000313" key="9">
    <source>
        <dbReference type="EMBL" id="VVD63248.1"/>
    </source>
</evidence>
<dbReference type="InterPro" id="IPR020613">
    <property type="entry name" value="Thiolase_CS"/>
</dbReference>
<feature type="active site" description="Proton acceptor" evidence="4">
    <location>
        <position position="349"/>
    </location>
</feature>
<dbReference type="Pfam" id="PF02803">
    <property type="entry name" value="Thiolase_C"/>
    <property type="match status" value="1"/>
</dbReference>
<dbReference type="RefSeq" id="WP_039374027.1">
    <property type="nucleotide sequence ID" value="NZ_CABPRW010000001.1"/>
</dbReference>
<evidence type="ECO:0000256" key="3">
    <source>
        <dbReference type="ARBA" id="ARBA00023315"/>
    </source>
</evidence>
<evidence type="ECO:0000256" key="1">
    <source>
        <dbReference type="ARBA" id="ARBA00010982"/>
    </source>
</evidence>
<dbReference type="FunFam" id="3.40.47.10:FF:000010">
    <property type="entry name" value="Acetyl-CoA acetyltransferase (Thiolase)"/>
    <property type="match status" value="1"/>
</dbReference>
<reference evidence="8 10" key="1">
    <citation type="journal article" date="2015" name="Genome Announc.">
        <title>Genome Sequences of Two Pandoraea pnomenusa Isolates Recovered 11 Months Apart from a Cystic Fibrosis Patient.</title>
        <authorList>
            <person name="Ee R."/>
            <person name="Ambrose M."/>
            <person name="Lazenby J."/>
            <person name="Williams P."/>
            <person name="Chan K.G."/>
            <person name="Roddam L."/>
        </authorList>
    </citation>
    <scope>NUCLEOTIDE SEQUENCE [LARGE SCALE GENOMIC DNA]</scope>
    <source>
        <strain evidence="8 10">6399</strain>
    </source>
</reference>
<organism evidence="9 11">
    <name type="scientific">Pandoraea fibrosis</name>
    <dbReference type="NCBI Taxonomy" id="1891094"/>
    <lineage>
        <taxon>Bacteria</taxon>
        <taxon>Pseudomonadati</taxon>
        <taxon>Pseudomonadota</taxon>
        <taxon>Betaproteobacteria</taxon>
        <taxon>Burkholderiales</taxon>
        <taxon>Burkholderiaceae</taxon>
        <taxon>Pandoraea</taxon>
    </lineage>
</organism>
<evidence type="ECO:0000256" key="2">
    <source>
        <dbReference type="ARBA" id="ARBA00022679"/>
    </source>
</evidence>
<dbReference type="InterPro" id="IPR002155">
    <property type="entry name" value="Thiolase"/>
</dbReference>
<evidence type="ECO:0000313" key="10">
    <source>
        <dbReference type="Proteomes" id="UP000035080"/>
    </source>
</evidence>
<dbReference type="PROSITE" id="PS00099">
    <property type="entry name" value="THIOLASE_3"/>
    <property type="match status" value="1"/>
</dbReference>
<evidence type="ECO:0000259" key="7">
    <source>
        <dbReference type="Pfam" id="PF02803"/>
    </source>
</evidence>
<dbReference type="PIRSF" id="PIRSF000429">
    <property type="entry name" value="Ac-CoA_Ac_transf"/>
    <property type="match status" value="1"/>
</dbReference>
<feature type="active site" description="Proton acceptor" evidence="4">
    <location>
        <position position="379"/>
    </location>
</feature>
<accession>A0A5E4RN01</accession>
<feature type="domain" description="Thiolase C-terminal" evidence="7">
    <location>
        <begin position="270"/>
        <end position="392"/>
    </location>
</feature>
<dbReference type="EMBL" id="CABPRW010000001">
    <property type="protein sequence ID" value="VVD63248.1"/>
    <property type="molecule type" value="Genomic_DNA"/>
</dbReference>
<name>A0A5E4RN01_9BURK</name>